<keyword evidence="18" id="KW-1185">Reference proteome</keyword>
<dbReference type="InterPro" id="IPR003661">
    <property type="entry name" value="HisK_dim/P_dom"/>
</dbReference>
<feature type="transmembrane region" description="Helical" evidence="14">
    <location>
        <begin position="20"/>
        <end position="41"/>
    </location>
</feature>
<dbReference type="SMART" id="SM00387">
    <property type="entry name" value="HATPase_c"/>
    <property type="match status" value="1"/>
</dbReference>
<evidence type="ECO:0000256" key="9">
    <source>
        <dbReference type="ARBA" id="ARBA00022777"/>
    </source>
</evidence>
<dbReference type="Pfam" id="PF02518">
    <property type="entry name" value="HATPase_c"/>
    <property type="match status" value="1"/>
</dbReference>
<evidence type="ECO:0000256" key="4">
    <source>
        <dbReference type="ARBA" id="ARBA00022475"/>
    </source>
</evidence>
<accession>A0A5S5C880</accession>
<dbReference type="OrthoDB" id="14660at2"/>
<protein>
    <recommendedName>
        <fullName evidence="3">histidine kinase</fullName>
        <ecNumber evidence="3">2.7.13.3</ecNumber>
    </recommendedName>
</protein>
<evidence type="ECO:0000256" key="5">
    <source>
        <dbReference type="ARBA" id="ARBA00022553"/>
    </source>
</evidence>
<proteinExistence type="predicted"/>
<dbReference type="PANTHER" id="PTHR45528">
    <property type="entry name" value="SENSOR HISTIDINE KINASE CPXA"/>
    <property type="match status" value="1"/>
</dbReference>
<evidence type="ECO:0000256" key="3">
    <source>
        <dbReference type="ARBA" id="ARBA00012438"/>
    </source>
</evidence>
<dbReference type="InterPro" id="IPR036097">
    <property type="entry name" value="HisK_dim/P_sf"/>
</dbReference>
<keyword evidence="8" id="KW-0547">Nucleotide-binding</keyword>
<dbReference type="CDD" id="cd00082">
    <property type="entry name" value="HisKA"/>
    <property type="match status" value="1"/>
</dbReference>
<dbReference type="Pfam" id="PF00512">
    <property type="entry name" value="HisKA"/>
    <property type="match status" value="1"/>
</dbReference>
<dbReference type="Proteomes" id="UP000323257">
    <property type="component" value="Unassembled WGS sequence"/>
</dbReference>
<dbReference type="SUPFAM" id="SSF47384">
    <property type="entry name" value="Homodimeric domain of signal transducing histidine kinase"/>
    <property type="match status" value="1"/>
</dbReference>
<keyword evidence="5" id="KW-0597">Phosphoprotein</keyword>
<feature type="transmembrane region" description="Helical" evidence="14">
    <location>
        <begin position="174"/>
        <end position="201"/>
    </location>
</feature>
<dbReference type="SMART" id="SM00388">
    <property type="entry name" value="HisKA"/>
    <property type="match status" value="1"/>
</dbReference>
<evidence type="ECO:0000259" key="16">
    <source>
        <dbReference type="PROSITE" id="PS50885"/>
    </source>
</evidence>
<keyword evidence="9 17" id="KW-0418">Kinase</keyword>
<dbReference type="GO" id="GO:0000155">
    <property type="term" value="F:phosphorelay sensor kinase activity"/>
    <property type="evidence" value="ECO:0007669"/>
    <property type="project" value="InterPro"/>
</dbReference>
<feature type="domain" description="HAMP" evidence="16">
    <location>
        <begin position="201"/>
        <end position="254"/>
    </location>
</feature>
<gene>
    <name evidence="17" type="ORF">BCM02_104295</name>
</gene>
<dbReference type="AlphaFoldDB" id="A0A5S5C880"/>
<dbReference type="CDD" id="cd06225">
    <property type="entry name" value="HAMP"/>
    <property type="match status" value="1"/>
</dbReference>
<reference evidence="17 18" key="1">
    <citation type="submission" date="2019-07" db="EMBL/GenBank/DDBJ databases">
        <title>Genomic Encyclopedia of Type Strains, Phase III (KMG-III): the genomes of soil and plant-associated and newly described type strains.</title>
        <authorList>
            <person name="Whitman W."/>
        </authorList>
    </citation>
    <scope>NUCLEOTIDE SEQUENCE [LARGE SCALE GENOMIC DNA]</scope>
    <source>
        <strain evidence="17 18">BL24</strain>
    </source>
</reference>
<keyword evidence="11 14" id="KW-1133">Transmembrane helix</keyword>
<keyword evidence="12" id="KW-0902">Two-component regulatory system</keyword>
<evidence type="ECO:0000256" key="10">
    <source>
        <dbReference type="ARBA" id="ARBA00022840"/>
    </source>
</evidence>
<comment type="catalytic activity">
    <reaction evidence="1">
        <text>ATP + protein L-histidine = ADP + protein N-phospho-L-histidine.</text>
        <dbReference type="EC" id="2.7.13.3"/>
    </reaction>
</comment>
<keyword evidence="13 14" id="KW-0472">Membrane</keyword>
<dbReference type="Gene3D" id="3.30.565.10">
    <property type="entry name" value="Histidine kinase-like ATPase, C-terminal domain"/>
    <property type="match status" value="1"/>
</dbReference>
<keyword evidence="7 14" id="KW-0812">Transmembrane</keyword>
<evidence type="ECO:0000256" key="2">
    <source>
        <dbReference type="ARBA" id="ARBA00004651"/>
    </source>
</evidence>
<dbReference type="SMART" id="SM00304">
    <property type="entry name" value="HAMP"/>
    <property type="match status" value="1"/>
</dbReference>
<dbReference type="InterPro" id="IPR036890">
    <property type="entry name" value="HATPase_C_sf"/>
</dbReference>
<dbReference type="PROSITE" id="PS50885">
    <property type="entry name" value="HAMP"/>
    <property type="match status" value="1"/>
</dbReference>
<dbReference type="Pfam" id="PF00672">
    <property type="entry name" value="HAMP"/>
    <property type="match status" value="1"/>
</dbReference>
<evidence type="ECO:0000256" key="12">
    <source>
        <dbReference type="ARBA" id="ARBA00023012"/>
    </source>
</evidence>
<dbReference type="GO" id="GO:0005886">
    <property type="term" value="C:plasma membrane"/>
    <property type="evidence" value="ECO:0007669"/>
    <property type="project" value="UniProtKB-SubCell"/>
</dbReference>
<evidence type="ECO:0000256" key="13">
    <source>
        <dbReference type="ARBA" id="ARBA00023136"/>
    </source>
</evidence>
<dbReference type="PANTHER" id="PTHR45528:SF9">
    <property type="entry name" value="SENSOR HISTIDINE KINASE YBDK"/>
    <property type="match status" value="1"/>
</dbReference>
<dbReference type="Gene3D" id="1.10.287.130">
    <property type="match status" value="1"/>
</dbReference>
<evidence type="ECO:0000256" key="1">
    <source>
        <dbReference type="ARBA" id="ARBA00000085"/>
    </source>
</evidence>
<dbReference type="EC" id="2.7.13.3" evidence="3"/>
<dbReference type="RefSeq" id="WP_148929536.1">
    <property type="nucleotide sequence ID" value="NZ_VNHS01000004.1"/>
</dbReference>
<comment type="caution">
    <text evidence="17">The sequence shown here is derived from an EMBL/GenBank/DDBJ whole genome shotgun (WGS) entry which is preliminary data.</text>
</comment>
<dbReference type="SUPFAM" id="SSF55874">
    <property type="entry name" value="ATPase domain of HSP90 chaperone/DNA topoisomerase II/histidine kinase"/>
    <property type="match status" value="1"/>
</dbReference>
<keyword evidence="10" id="KW-0067">ATP-binding</keyword>
<name>A0A5S5C880_9BACL</name>
<evidence type="ECO:0000256" key="8">
    <source>
        <dbReference type="ARBA" id="ARBA00022741"/>
    </source>
</evidence>
<sequence length="468" mass="52187">MKVFRFFKLKDSLLSKYVLIILCAMVLLPMILPIVSLLTYMPLQWRESLGVTDDRYRDAATLEKMWHQEAAKLEDASEPTIAASLRAIQTRYPKAAVFRVDAQGRTGFQLPEDPKRPAVWTTAYTVAFMKERFYGDPFTIIAFVGDDQAQGFIGFELPRSAMNPSGAASRYGSAWLGISVVLGGSMLILAVFLFISLLFFYRIRRRLVRLQAAMTDPSAEGGIPAQVAVLNRDEIGRLEQAFNDMVVKLAASRAREAEEDALRRELIAKLSHDLRTPLTAIRGHAYSLRGERLSERGAESVALIESKTGYLGQLIENLFSYSLLSAGKYPYRPERVDIARLARTFFIGWYPVFEQAGFEIDLELPEEAVNWEIDPQWLGRVLDNYCQNALRHAGSGRYVRFALHPDAGGRIVIEDRGPGMSGSSPERGAGLGLSIAALMLKEMGLRGEVRTGETGTRIAIAPHFLNEA</sequence>
<organism evidence="17 18">
    <name type="scientific">Paenibacillus methanolicus</name>
    <dbReference type="NCBI Taxonomy" id="582686"/>
    <lineage>
        <taxon>Bacteria</taxon>
        <taxon>Bacillati</taxon>
        <taxon>Bacillota</taxon>
        <taxon>Bacilli</taxon>
        <taxon>Bacillales</taxon>
        <taxon>Paenibacillaceae</taxon>
        <taxon>Paenibacillus</taxon>
    </lineage>
</organism>
<keyword evidence="6" id="KW-0808">Transferase</keyword>
<feature type="domain" description="Histidine kinase" evidence="15">
    <location>
        <begin position="269"/>
        <end position="450"/>
    </location>
</feature>
<comment type="subcellular location">
    <subcellularLocation>
        <location evidence="2">Cell membrane</location>
        <topology evidence="2">Multi-pass membrane protein</topology>
    </subcellularLocation>
</comment>
<dbReference type="PROSITE" id="PS50109">
    <property type="entry name" value="HIS_KIN"/>
    <property type="match status" value="1"/>
</dbReference>
<evidence type="ECO:0000313" key="18">
    <source>
        <dbReference type="Proteomes" id="UP000323257"/>
    </source>
</evidence>
<evidence type="ECO:0000256" key="7">
    <source>
        <dbReference type="ARBA" id="ARBA00022692"/>
    </source>
</evidence>
<dbReference type="InterPro" id="IPR050398">
    <property type="entry name" value="HssS/ArlS-like"/>
</dbReference>
<evidence type="ECO:0000313" key="17">
    <source>
        <dbReference type="EMBL" id="TYP75615.1"/>
    </source>
</evidence>
<evidence type="ECO:0000256" key="6">
    <source>
        <dbReference type="ARBA" id="ARBA00022679"/>
    </source>
</evidence>
<dbReference type="GO" id="GO:0005524">
    <property type="term" value="F:ATP binding"/>
    <property type="evidence" value="ECO:0007669"/>
    <property type="project" value="UniProtKB-KW"/>
</dbReference>
<dbReference type="InterPro" id="IPR005467">
    <property type="entry name" value="His_kinase_dom"/>
</dbReference>
<dbReference type="Gene3D" id="6.10.340.10">
    <property type="match status" value="1"/>
</dbReference>
<dbReference type="EMBL" id="VNHS01000004">
    <property type="protein sequence ID" value="TYP75615.1"/>
    <property type="molecule type" value="Genomic_DNA"/>
</dbReference>
<evidence type="ECO:0000259" key="15">
    <source>
        <dbReference type="PROSITE" id="PS50109"/>
    </source>
</evidence>
<evidence type="ECO:0000256" key="11">
    <source>
        <dbReference type="ARBA" id="ARBA00022989"/>
    </source>
</evidence>
<evidence type="ECO:0000256" key="14">
    <source>
        <dbReference type="SAM" id="Phobius"/>
    </source>
</evidence>
<dbReference type="InterPro" id="IPR003594">
    <property type="entry name" value="HATPase_dom"/>
</dbReference>
<dbReference type="InterPro" id="IPR003660">
    <property type="entry name" value="HAMP_dom"/>
</dbReference>
<keyword evidence="4" id="KW-1003">Cell membrane</keyword>